<dbReference type="RefSeq" id="WP_343945707.1">
    <property type="nucleotide sequence ID" value="NZ_BAAAHP010000220.1"/>
</dbReference>
<dbReference type="EMBL" id="BAAAHP010000220">
    <property type="protein sequence ID" value="GAA0900596.1"/>
    <property type="molecule type" value="Genomic_DNA"/>
</dbReference>
<dbReference type="Pfam" id="PF02452">
    <property type="entry name" value="PemK_toxin"/>
    <property type="match status" value="1"/>
</dbReference>
<accession>A0ABN1NB00</accession>
<name>A0ABN1NB00_9PSEU</name>
<comment type="caution">
    <text evidence="3">The sequence shown here is derived from an EMBL/GenBank/DDBJ whole genome shotgun (WGS) entry which is preliminary data.</text>
</comment>
<evidence type="ECO:0008006" key="5">
    <source>
        <dbReference type="Google" id="ProtNLM"/>
    </source>
</evidence>
<comment type="similarity">
    <text evidence="1">Belongs to the PemK/MazF family.</text>
</comment>
<dbReference type="Proteomes" id="UP001499967">
    <property type="component" value="Unassembled WGS sequence"/>
</dbReference>
<keyword evidence="4" id="KW-1185">Reference proteome</keyword>
<reference evidence="3 4" key="1">
    <citation type="journal article" date="2019" name="Int. J. Syst. Evol. Microbiol.">
        <title>The Global Catalogue of Microorganisms (GCM) 10K type strain sequencing project: providing services to taxonomists for standard genome sequencing and annotation.</title>
        <authorList>
            <consortium name="The Broad Institute Genomics Platform"/>
            <consortium name="The Broad Institute Genome Sequencing Center for Infectious Disease"/>
            <person name="Wu L."/>
            <person name="Ma J."/>
        </authorList>
    </citation>
    <scope>NUCLEOTIDE SEQUENCE [LARGE SCALE GENOMIC DNA]</scope>
    <source>
        <strain evidence="3 4">JCM 11117</strain>
    </source>
</reference>
<dbReference type="InterPro" id="IPR011067">
    <property type="entry name" value="Plasmid_toxin/cell-grow_inhib"/>
</dbReference>
<evidence type="ECO:0000313" key="3">
    <source>
        <dbReference type="EMBL" id="GAA0900596.1"/>
    </source>
</evidence>
<dbReference type="SUPFAM" id="SSF50118">
    <property type="entry name" value="Cell growth inhibitor/plasmid maintenance toxic component"/>
    <property type="match status" value="1"/>
</dbReference>
<evidence type="ECO:0000256" key="1">
    <source>
        <dbReference type="ARBA" id="ARBA00007521"/>
    </source>
</evidence>
<gene>
    <name evidence="3" type="ORF">GCM10009559_66680</name>
</gene>
<sequence length="98" mass="11036">MRRGELYTYEPQGSPRQQLVVIVSSDGVNDSTRPWLLGVPVRADDPEDILAVPIDHHGWADVASLTRFYRRWLAKRVDALDPALVDRIDSALRAALDL</sequence>
<evidence type="ECO:0000256" key="2">
    <source>
        <dbReference type="ARBA" id="ARBA00022649"/>
    </source>
</evidence>
<proteinExistence type="inferred from homology"/>
<evidence type="ECO:0000313" key="4">
    <source>
        <dbReference type="Proteomes" id="UP001499967"/>
    </source>
</evidence>
<dbReference type="Gene3D" id="2.30.30.110">
    <property type="match status" value="1"/>
</dbReference>
<dbReference type="InterPro" id="IPR003477">
    <property type="entry name" value="PemK-like"/>
</dbReference>
<keyword evidence="2" id="KW-1277">Toxin-antitoxin system</keyword>
<protein>
    <recommendedName>
        <fullName evidence="5">mRNA interferase MazF</fullName>
    </recommendedName>
</protein>
<organism evidence="3 4">
    <name type="scientific">Pseudonocardia zijingensis</name>
    <dbReference type="NCBI Taxonomy" id="153376"/>
    <lineage>
        <taxon>Bacteria</taxon>
        <taxon>Bacillati</taxon>
        <taxon>Actinomycetota</taxon>
        <taxon>Actinomycetes</taxon>
        <taxon>Pseudonocardiales</taxon>
        <taxon>Pseudonocardiaceae</taxon>
        <taxon>Pseudonocardia</taxon>
    </lineage>
</organism>